<dbReference type="EMBL" id="NWSH01005960">
    <property type="protein sequence ID" value="PCG63798.1"/>
    <property type="molecule type" value="Genomic_DNA"/>
</dbReference>
<comment type="caution">
    <text evidence="1">The sequence shown here is derived from an EMBL/GenBank/DDBJ whole genome shotgun (WGS) entry which is preliminary data.</text>
</comment>
<reference evidence="1" key="1">
    <citation type="submission" date="2017-09" db="EMBL/GenBank/DDBJ databases">
        <title>Contemporary evolution of a Lepidopteran species, Heliothis virescens, in response to modern agricultural practices.</title>
        <authorList>
            <person name="Fritz M.L."/>
            <person name="Deyonke A.M."/>
            <person name="Papanicolaou A."/>
            <person name="Micinski S."/>
            <person name="Westbrook J."/>
            <person name="Gould F."/>
        </authorList>
    </citation>
    <scope>NUCLEOTIDE SEQUENCE [LARGE SCALE GENOMIC DNA]</scope>
    <source>
        <strain evidence="1">HvINT-</strain>
        <tissue evidence="1">Whole body</tissue>
    </source>
</reference>
<accession>A0A2A4IWK6</accession>
<name>A0A2A4IWK6_HELVI</name>
<organism evidence="1">
    <name type="scientific">Heliothis virescens</name>
    <name type="common">Tobacco budworm moth</name>
    <dbReference type="NCBI Taxonomy" id="7102"/>
    <lineage>
        <taxon>Eukaryota</taxon>
        <taxon>Metazoa</taxon>
        <taxon>Ecdysozoa</taxon>
        <taxon>Arthropoda</taxon>
        <taxon>Hexapoda</taxon>
        <taxon>Insecta</taxon>
        <taxon>Pterygota</taxon>
        <taxon>Neoptera</taxon>
        <taxon>Endopterygota</taxon>
        <taxon>Lepidoptera</taxon>
        <taxon>Glossata</taxon>
        <taxon>Ditrysia</taxon>
        <taxon>Noctuoidea</taxon>
        <taxon>Noctuidae</taxon>
        <taxon>Heliothinae</taxon>
        <taxon>Heliothis</taxon>
    </lineage>
</organism>
<evidence type="ECO:0000313" key="1">
    <source>
        <dbReference type="EMBL" id="PCG63798.1"/>
    </source>
</evidence>
<dbReference type="AlphaFoldDB" id="A0A2A4IWK6"/>
<gene>
    <name evidence="1" type="ORF">B5V51_11705</name>
</gene>
<protein>
    <submittedName>
        <fullName evidence="1">Uncharacterized protein</fullName>
    </submittedName>
</protein>
<sequence length="123" mass="14196">MFYINPIPPASDTVGVSASGPSSHLLRRKVRPCEFEMKFKMNTSDPPPEDKAKQKPYQKIYTIENLKKLTADLMMEDQDTKYRNFVVSTAFSDMRPNVDTAEQRLEHLHDTPRFDPDKAMMSI</sequence>
<proteinExistence type="predicted"/>